<sequence length="270" mass="31579">MYDFFRLPGKTFLRGHHIWQLNAHNADSKFFSRSLLAKVRHYNQAMQPDLNSDMGNVRKSEIGENIGKKDKMQFLVNTVLHLKASKEAVYGALDAWVAWEHKFPIVSLKRTLAILEKEQQWHQIIQVIKWMLSKGQGTTMNTYEQLICALDKDDRAEEAHMFWQKRIGHDLHSVPWKSCKLMISIYYRNNMLERLVKLFKGLETFDREPPEKSIVLKVANSYELLGRCDEKETVLEKYNYLFNKSSGRRSKKSKVSKKDKECGDFFGPAS</sequence>
<evidence type="ECO:0000313" key="3">
    <source>
        <dbReference type="Proteomes" id="UP000017836"/>
    </source>
</evidence>
<organism evidence="2 3">
    <name type="scientific">Amborella trichopoda</name>
    <dbReference type="NCBI Taxonomy" id="13333"/>
    <lineage>
        <taxon>Eukaryota</taxon>
        <taxon>Viridiplantae</taxon>
        <taxon>Streptophyta</taxon>
        <taxon>Embryophyta</taxon>
        <taxon>Tracheophyta</taxon>
        <taxon>Spermatophyta</taxon>
        <taxon>Magnoliopsida</taxon>
        <taxon>Amborellales</taxon>
        <taxon>Amborellaceae</taxon>
        <taxon>Amborella</taxon>
    </lineage>
</organism>
<dbReference type="KEGG" id="atr:18441503"/>
<dbReference type="HOGENOM" id="CLU_049554_0_1_1"/>
<dbReference type="InterPro" id="IPR011990">
    <property type="entry name" value="TPR-like_helical_dom_sf"/>
</dbReference>
<evidence type="ECO:0008006" key="4">
    <source>
        <dbReference type="Google" id="ProtNLM"/>
    </source>
</evidence>
<reference evidence="3" key="1">
    <citation type="journal article" date="2013" name="Science">
        <title>The Amborella genome and the evolution of flowering plants.</title>
        <authorList>
            <consortium name="Amborella Genome Project"/>
        </authorList>
    </citation>
    <scope>NUCLEOTIDE SEQUENCE [LARGE SCALE GENOMIC DNA]</scope>
</reference>
<dbReference type="AlphaFoldDB" id="W1PTC7"/>
<dbReference type="Gramene" id="ERN13262">
    <property type="protein sequence ID" value="ERN13262"/>
    <property type="gene ID" value="AMTR_s00040p00235870"/>
</dbReference>
<evidence type="ECO:0000256" key="1">
    <source>
        <dbReference type="SAM" id="MobiDB-lite"/>
    </source>
</evidence>
<dbReference type="PANTHER" id="PTHR47603:SF1">
    <property type="entry name" value="PPR CONTAINING-LIKE PROTEIN"/>
    <property type="match status" value="1"/>
</dbReference>
<name>W1PTC7_AMBTC</name>
<keyword evidence="3" id="KW-1185">Reference proteome</keyword>
<gene>
    <name evidence="2" type="ORF">AMTR_s00040p00235870</name>
</gene>
<proteinExistence type="predicted"/>
<dbReference type="EMBL" id="KI392591">
    <property type="protein sequence ID" value="ERN13262.1"/>
    <property type="molecule type" value="Genomic_DNA"/>
</dbReference>
<evidence type="ECO:0000313" key="2">
    <source>
        <dbReference type="EMBL" id="ERN13262.1"/>
    </source>
</evidence>
<dbReference type="Gene3D" id="1.25.40.10">
    <property type="entry name" value="Tetratricopeptide repeat domain"/>
    <property type="match status" value="1"/>
</dbReference>
<dbReference type="eggNOG" id="ENOG502QPWW">
    <property type="taxonomic scope" value="Eukaryota"/>
</dbReference>
<feature type="region of interest" description="Disordered" evidence="1">
    <location>
        <begin position="246"/>
        <end position="270"/>
    </location>
</feature>
<dbReference type="OMA" id="METSENH"/>
<dbReference type="PANTHER" id="PTHR47603">
    <property type="entry name" value="PPR CONTAINING-LIKE PROTEIN"/>
    <property type="match status" value="1"/>
</dbReference>
<dbReference type="OrthoDB" id="1878928at2759"/>
<dbReference type="Proteomes" id="UP000017836">
    <property type="component" value="Unassembled WGS sequence"/>
</dbReference>
<protein>
    <recommendedName>
        <fullName evidence="4">Pentacotripeptide-repeat region of PRORP domain-containing protein</fullName>
    </recommendedName>
</protein>
<accession>W1PTC7</accession>
<feature type="compositionally biased region" description="Basic residues" evidence="1">
    <location>
        <begin position="246"/>
        <end position="255"/>
    </location>
</feature>